<dbReference type="OrthoDB" id="961693at2"/>
<feature type="domain" description="Outer membrane protein beta-barrel" evidence="3">
    <location>
        <begin position="146"/>
        <end position="315"/>
    </location>
</feature>
<comment type="caution">
    <text evidence="4">The sequence shown here is derived from an EMBL/GenBank/DDBJ whole genome shotgun (WGS) entry which is preliminary data.</text>
</comment>
<keyword evidence="2" id="KW-0732">Signal</keyword>
<feature type="region of interest" description="Disordered" evidence="1">
    <location>
        <begin position="21"/>
        <end position="68"/>
    </location>
</feature>
<dbReference type="AlphaFoldDB" id="A0A3P1BNA1"/>
<feature type="compositionally biased region" description="Low complexity" evidence="1">
    <location>
        <begin position="21"/>
        <end position="55"/>
    </location>
</feature>
<dbReference type="EMBL" id="RQJO01000009">
    <property type="protein sequence ID" value="RRB02620.1"/>
    <property type="molecule type" value="Genomic_DNA"/>
</dbReference>
<protein>
    <submittedName>
        <fullName evidence="4">PorT family protein</fullName>
    </submittedName>
</protein>
<sequence length="342" mass="35953">MKASLVTICLVAVSLLAEAQTAKPKPTAAATRPKTVATAQKKTTTTGKPNVAAKKPAPKPPVATAPAATTTAVASVTATAEPAPVLAQQTVVETKPEVEASANESKKRSKKVKEEKPEKVKVAKAEKPAKPEKPARVKTESAYSGKGLSIGIRGGVNALLNEFNPGVEGTEAGQSETSPGFTGGLIINYGVGNVFSIQPEILYTRRSVKFAGEESGQKFSLKASFNAVEIPLLLKLSFGRKTRFFVNAGPYVSYGLDGRAKFVVDGQTIIDEKQKLTSDDARLEYGVTGGLGVSIPAGPGSILIEGRYNYSLGNNADPKPAEYVSQQVATFSVGYLFPLGRR</sequence>
<gene>
    <name evidence="4" type="ORF">EHT25_19420</name>
</gene>
<feature type="chain" id="PRO_5018262177" evidence="2">
    <location>
        <begin position="20"/>
        <end position="342"/>
    </location>
</feature>
<reference evidence="4 5" key="1">
    <citation type="submission" date="2018-11" db="EMBL/GenBank/DDBJ databases">
        <authorList>
            <person name="Zhou Z."/>
            <person name="Wang G."/>
        </authorList>
    </citation>
    <scope>NUCLEOTIDE SEQUENCE [LARGE SCALE GENOMIC DNA]</scope>
    <source>
        <strain evidence="4 5">KCTC52004</strain>
    </source>
</reference>
<keyword evidence="5" id="KW-1185">Reference proteome</keyword>
<name>A0A3P1BNA1_9BACT</name>
<evidence type="ECO:0000313" key="4">
    <source>
        <dbReference type="EMBL" id="RRB02620.1"/>
    </source>
</evidence>
<evidence type="ECO:0000259" key="3">
    <source>
        <dbReference type="Pfam" id="PF13568"/>
    </source>
</evidence>
<feature type="compositionally biased region" description="Basic and acidic residues" evidence="1">
    <location>
        <begin position="112"/>
        <end position="139"/>
    </location>
</feature>
<evidence type="ECO:0000256" key="2">
    <source>
        <dbReference type="SAM" id="SignalP"/>
    </source>
</evidence>
<feature type="signal peptide" evidence="2">
    <location>
        <begin position="1"/>
        <end position="19"/>
    </location>
</feature>
<dbReference type="InterPro" id="IPR025665">
    <property type="entry name" value="Beta-barrel_OMP_2"/>
</dbReference>
<dbReference type="Pfam" id="PF13568">
    <property type="entry name" value="OMP_b-brl_2"/>
    <property type="match status" value="1"/>
</dbReference>
<feature type="region of interest" description="Disordered" evidence="1">
    <location>
        <begin position="94"/>
        <end position="140"/>
    </location>
</feature>
<dbReference type="Proteomes" id="UP000271925">
    <property type="component" value="Unassembled WGS sequence"/>
</dbReference>
<organism evidence="4 5">
    <name type="scientific">Larkinella rosea</name>
    <dbReference type="NCBI Taxonomy" id="2025312"/>
    <lineage>
        <taxon>Bacteria</taxon>
        <taxon>Pseudomonadati</taxon>
        <taxon>Bacteroidota</taxon>
        <taxon>Cytophagia</taxon>
        <taxon>Cytophagales</taxon>
        <taxon>Spirosomataceae</taxon>
        <taxon>Larkinella</taxon>
    </lineage>
</organism>
<evidence type="ECO:0000313" key="5">
    <source>
        <dbReference type="Proteomes" id="UP000271925"/>
    </source>
</evidence>
<accession>A0A3P1BNA1</accession>
<evidence type="ECO:0000256" key="1">
    <source>
        <dbReference type="SAM" id="MobiDB-lite"/>
    </source>
</evidence>
<dbReference type="RefSeq" id="WP_124876783.1">
    <property type="nucleotide sequence ID" value="NZ_RQJO01000009.1"/>
</dbReference>
<proteinExistence type="predicted"/>